<dbReference type="InterPro" id="IPR012902">
    <property type="entry name" value="N_methyl_site"/>
</dbReference>
<keyword evidence="4 6" id="KW-1133">Transmembrane helix</keyword>
<keyword evidence="2" id="KW-0488">Methylation</keyword>
<dbReference type="RefSeq" id="WP_087288491.1">
    <property type="nucleotide sequence ID" value="NZ_NFJD01000003.1"/>
</dbReference>
<evidence type="ECO:0000256" key="1">
    <source>
        <dbReference type="ARBA" id="ARBA00004167"/>
    </source>
</evidence>
<evidence type="ECO:0000256" key="6">
    <source>
        <dbReference type="SAM" id="Phobius"/>
    </source>
</evidence>
<evidence type="ECO:0000256" key="2">
    <source>
        <dbReference type="ARBA" id="ARBA00022481"/>
    </source>
</evidence>
<dbReference type="PANTHER" id="PTHR30093">
    <property type="entry name" value="GENERAL SECRETION PATHWAY PROTEIN G"/>
    <property type="match status" value="1"/>
</dbReference>
<dbReference type="Proteomes" id="UP000196368">
    <property type="component" value="Unassembled WGS sequence"/>
</dbReference>
<evidence type="ECO:0000256" key="5">
    <source>
        <dbReference type="ARBA" id="ARBA00023136"/>
    </source>
</evidence>
<dbReference type="InterPro" id="IPR045584">
    <property type="entry name" value="Pilin-like"/>
</dbReference>
<dbReference type="PANTHER" id="PTHR30093:SF44">
    <property type="entry name" value="TYPE II SECRETION SYSTEM CORE PROTEIN G"/>
    <property type="match status" value="1"/>
</dbReference>
<dbReference type="EMBL" id="NFJD01000003">
    <property type="protein sequence ID" value="OUO56505.1"/>
    <property type="molecule type" value="Genomic_DNA"/>
</dbReference>
<dbReference type="Pfam" id="PF07963">
    <property type="entry name" value="N_methyl"/>
    <property type="match status" value="1"/>
</dbReference>
<comment type="caution">
    <text evidence="7">The sequence shown here is derived from an EMBL/GenBank/DDBJ whole genome shotgun (WGS) entry which is preliminary data.</text>
</comment>
<evidence type="ECO:0008006" key="9">
    <source>
        <dbReference type="Google" id="ProtNLM"/>
    </source>
</evidence>
<evidence type="ECO:0000313" key="7">
    <source>
        <dbReference type="EMBL" id="OUO56505.1"/>
    </source>
</evidence>
<dbReference type="NCBIfam" id="TIGR02532">
    <property type="entry name" value="IV_pilin_GFxxxE"/>
    <property type="match status" value="1"/>
</dbReference>
<dbReference type="GO" id="GO:0016020">
    <property type="term" value="C:membrane"/>
    <property type="evidence" value="ECO:0007669"/>
    <property type="project" value="UniProtKB-SubCell"/>
</dbReference>
<dbReference type="Gene3D" id="3.30.700.10">
    <property type="entry name" value="Glycoprotein, Type 4 Pilin"/>
    <property type="match status" value="1"/>
</dbReference>
<sequence>MKQGFTLIELLVVVLIIGILSSVALPQYEKSVERARAAEAVVTTKNILDAAAIYATTYRTCPTSLSDLDVKVTAETKNWIFGVNQLGTRNCAATVADKEGNFEAYRVFVKNEAESDMPSGSIFWNCQGGSCDDFFTAINVKPVAGTQNYQ</sequence>
<protein>
    <recommendedName>
        <fullName evidence="9">Type II secretion system protein GspG C-terminal domain-containing protein</fullName>
    </recommendedName>
</protein>
<comment type="subcellular location">
    <subcellularLocation>
        <location evidence="1">Membrane</location>
        <topology evidence="1">Single-pass membrane protein</topology>
    </subcellularLocation>
</comment>
<dbReference type="PROSITE" id="PS00409">
    <property type="entry name" value="PROKAR_NTER_METHYL"/>
    <property type="match status" value="1"/>
</dbReference>
<organism evidence="7 8">
    <name type="scientific">Candidatus Avelusimicrobium gallicola</name>
    <dbReference type="NCBI Taxonomy" id="2562704"/>
    <lineage>
        <taxon>Bacteria</taxon>
        <taxon>Pseudomonadati</taxon>
        <taxon>Elusimicrobiota</taxon>
        <taxon>Elusimicrobia</taxon>
        <taxon>Elusimicrobiales</taxon>
        <taxon>Elusimicrobiaceae</taxon>
        <taxon>Candidatus Avelusimicrobium</taxon>
    </lineage>
</organism>
<proteinExistence type="predicted"/>
<feature type="transmembrane region" description="Helical" evidence="6">
    <location>
        <begin position="6"/>
        <end position="26"/>
    </location>
</feature>
<keyword evidence="8" id="KW-1185">Reference proteome</keyword>
<evidence type="ECO:0000256" key="4">
    <source>
        <dbReference type="ARBA" id="ARBA00022989"/>
    </source>
</evidence>
<dbReference type="AlphaFoldDB" id="A0A1Y4DCA4"/>
<accession>A0A1Y4DCA4</accession>
<reference evidence="8" key="1">
    <citation type="submission" date="2017-04" db="EMBL/GenBank/DDBJ databases">
        <title>Function of individual gut microbiota members based on whole genome sequencing of pure cultures obtained from chicken caecum.</title>
        <authorList>
            <person name="Medvecky M."/>
            <person name="Cejkova D."/>
            <person name="Polansky O."/>
            <person name="Karasova D."/>
            <person name="Kubasova T."/>
            <person name="Cizek A."/>
            <person name="Rychlik I."/>
        </authorList>
    </citation>
    <scope>NUCLEOTIDE SEQUENCE [LARGE SCALE GENOMIC DNA]</scope>
    <source>
        <strain evidence="8">An273</strain>
    </source>
</reference>
<evidence type="ECO:0000313" key="8">
    <source>
        <dbReference type="Proteomes" id="UP000196368"/>
    </source>
</evidence>
<gene>
    <name evidence="7" type="ORF">B5F75_04740</name>
</gene>
<evidence type="ECO:0000256" key="3">
    <source>
        <dbReference type="ARBA" id="ARBA00022692"/>
    </source>
</evidence>
<keyword evidence="5 6" id="KW-0472">Membrane</keyword>
<dbReference type="SUPFAM" id="SSF54523">
    <property type="entry name" value="Pili subunits"/>
    <property type="match status" value="1"/>
</dbReference>
<name>A0A1Y4DCA4_9BACT</name>
<keyword evidence="3 6" id="KW-0812">Transmembrane</keyword>